<accession>A0A6G1EBF8</accession>
<protein>
    <submittedName>
        <fullName evidence="2">Uncharacterized protein</fullName>
    </submittedName>
</protein>
<reference evidence="2 3" key="1">
    <citation type="submission" date="2019-11" db="EMBL/GenBank/DDBJ databases">
        <title>Whole genome sequence of Oryza granulata.</title>
        <authorList>
            <person name="Li W."/>
        </authorList>
    </citation>
    <scope>NUCLEOTIDE SEQUENCE [LARGE SCALE GENOMIC DNA]</scope>
    <source>
        <strain evidence="3">cv. Menghai</strain>
        <tissue evidence="2">Leaf</tissue>
    </source>
</reference>
<dbReference type="EMBL" id="SPHZ02000004">
    <property type="protein sequence ID" value="KAF0922001.1"/>
    <property type="molecule type" value="Genomic_DNA"/>
</dbReference>
<evidence type="ECO:0000313" key="3">
    <source>
        <dbReference type="Proteomes" id="UP000479710"/>
    </source>
</evidence>
<comment type="caution">
    <text evidence="2">The sequence shown here is derived from an EMBL/GenBank/DDBJ whole genome shotgun (WGS) entry which is preliminary data.</text>
</comment>
<name>A0A6G1EBF8_9ORYZ</name>
<sequence>MSYTTSAANVHTPVDAAAAASWAGPSRSSRGASSSGTVRTPTWDPLSARATPSRATSSQCQGAGPSNVNEDEESEAGDEGDDNDAGDKDYAPACEEIGPSQLADVPEATQPSQRAPRGARRPRDHTDVHSGNRLPTYFVRPMRLRGKSILPRQEHGVAALPCHTTEAGMAKLDRHAVPL</sequence>
<feature type="compositionally biased region" description="Acidic residues" evidence="1">
    <location>
        <begin position="69"/>
        <end position="84"/>
    </location>
</feature>
<keyword evidence="3" id="KW-1185">Reference proteome</keyword>
<organism evidence="2 3">
    <name type="scientific">Oryza meyeriana var. granulata</name>
    <dbReference type="NCBI Taxonomy" id="110450"/>
    <lineage>
        <taxon>Eukaryota</taxon>
        <taxon>Viridiplantae</taxon>
        <taxon>Streptophyta</taxon>
        <taxon>Embryophyta</taxon>
        <taxon>Tracheophyta</taxon>
        <taxon>Spermatophyta</taxon>
        <taxon>Magnoliopsida</taxon>
        <taxon>Liliopsida</taxon>
        <taxon>Poales</taxon>
        <taxon>Poaceae</taxon>
        <taxon>BOP clade</taxon>
        <taxon>Oryzoideae</taxon>
        <taxon>Oryzeae</taxon>
        <taxon>Oryzinae</taxon>
        <taxon>Oryza</taxon>
        <taxon>Oryza meyeriana</taxon>
    </lineage>
</organism>
<gene>
    <name evidence="2" type="ORF">E2562_020682</name>
</gene>
<proteinExistence type="predicted"/>
<feature type="region of interest" description="Disordered" evidence="1">
    <location>
        <begin position="1"/>
        <end position="137"/>
    </location>
</feature>
<dbReference type="Proteomes" id="UP000479710">
    <property type="component" value="Unassembled WGS sequence"/>
</dbReference>
<feature type="compositionally biased region" description="Low complexity" evidence="1">
    <location>
        <begin position="16"/>
        <end position="36"/>
    </location>
</feature>
<evidence type="ECO:0000256" key="1">
    <source>
        <dbReference type="SAM" id="MobiDB-lite"/>
    </source>
</evidence>
<feature type="compositionally biased region" description="Low complexity" evidence="1">
    <location>
        <begin position="47"/>
        <end position="58"/>
    </location>
</feature>
<feature type="compositionally biased region" description="Polar residues" evidence="1">
    <location>
        <begin position="59"/>
        <end position="68"/>
    </location>
</feature>
<dbReference type="AlphaFoldDB" id="A0A6G1EBF8"/>
<evidence type="ECO:0000313" key="2">
    <source>
        <dbReference type="EMBL" id="KAF0922001.1"/>
    </source>
</evidence>